<dbReference type="Proteomes" id="UP000249130">
    <property type="component" value="Unassembled WGS sequence"/>
</dbReference>
<evidence type="ECO:0000313" key="2">
    <source>
        <dbReference type="EMBL" id="RAI41127.1"/>
    </source>
</evidence>
<dbReference type="PANTHER" id="PTHR43252:SF6">
    <property type="entry name" value="NEGATIVE TRANSCRIPTION REGULATOR PADR"/>
    <property type="match status" value="1"/>
</dbReference>
<feature type="domain" description="Transcription regulator PadR N-terminal" evidence="1">
    <location>
        <begin position="23"/>
        <end position="96"/>
    </location>
</feature>
<dbReference type="EMBL" id="NPEX01000202">
    <property type="protein sequence ID" value="RAI41127.1"/>
    <property type="molecule type" value="Genomic_DNA"/>
</dbReference>
<reference evidence="2 3" key="1">
    <citation type="submission" date="2017-07" db="EMBL/GenBank/DDBJ databases">
        <title>Draft Genome Sequences of Select Purple Nonsulfur Bacteria.</title>
        <authorList>
            <person name="Lasarre B."/>
            <person name="Mckinlay J.B."/>
        </authorList>
    </citation>
    <scope>NUCLEOTIDE SEQUENCE [LARGE SCALE GENOMIC DNA]</scope>
    <source>
        <strain evidence="2 3">DSM 5909</strain>
    </source>
</reference>
<dbReference type="InterPro" id="IPR036388">
    <property type="entry name" value="WH-like_DNA-bd_sf"/>
</dbReference>
<dbReference type="PANTHER" id="PTHR43252">
    <property type="entry name" value="TRANSCRIPTIONAL REGULATOR YQJI"/>
    <property type="match status" value="1"/>
</dbReference>
<name>A0A327KS57_9BRAD</name>
<dbReference type="InterPro" id="IPR036390">
    <property type="entry name" value="WH_DNA-bd_sf"/>
</dbReference>
<dbReference type="AlphaFoldDB" id="A0A327KS57"/>
<evidence type="ECO:0000313" key="3">
    <source>
        <dbReference type="Proteomes" id="UP000249130"/>
    </source>
</evidence>
<organism evidence="2 3">
    <name type="scientific">Rhodoplanes roseus</name>
    <dbReference type="NCBI Taxonomy" id="29409"/>
    <lineage>
        <taxon>Bacteria</taxon>
        <taxon>Pseudomonadati</taxon>
        <taxon>Pseudomonadota</taxon>
        <taxon>Alphaproteobacteria</taxon>
        <taxon>Hyphomicrobiales</taxon>
        <taxon>Nitrobacteraceae</taxon>
        <taxon>Rhodoplanes</taxon>
    </lineage>
</organism>
<keyword evidence="3" id="KW-1185">Reference proteome</keyword>
<dbReference type="Gene3D" id="1.10.10.10">
    <property type="entry name" value="Winged helix-like DNA-binding domain superfamily/Winged helix DNA-binding domain"/>
    <property type="match status" value="1"/>
</dbReference>
<accession>A0A327KS57</accession>
<sequence>MSRRPSTSTAAPRATISLLGYSLLSLLARKERTGYELSRFTSGVRSVIFASSGHSNIYKELAKLKRDKQVTFRVVKEARPFDKKVYTLTPLGRETLLDWLRSEPEPFSSRRELSIRAHALWLLSRKEAVAFLDRQIALAAQEIENLKAHSTYLQTENDVGFPPAFQHPLFGTCANIMLEIDSRRLVIDWCEWIKTQLGAGRSARAPGA</sequence>
<dbReference type="RefSeq" id="WP_111421204.1">
    <property type="nucleotide sequence ID" value="NZ_NPEX01000202.1"/>
</dbReference>
<dbReference type="SUPFAM" id="SSF46785">
    <property type="entry name" value="Winged helix' DNA-binding domain"/>
    <property type="match status" value="1"/>
</dbReference>
<dbReference type="Pfam" id="PF03551">
    <property type="entry name" value="PadR"/>
    <property type="match status" value="1"/>
</dbReference>
<protein>
    <recommendedName>
        <fullName evidence="1">Transcription regulator PadR N-terminal domain-containing protein</fullName>
    </recommendedName>
</protein>
<evidence type="ECO:0000259" key="1">
    <source>
        <dbReference type="Pfam" id="PF03551"/>
    </source>
</evidence>
<gene>
    <name evidence="2" type="ORF">CH341_22335</name>
</gene>
<comment type="caution">
    <text evidence="2">The sequence shown here is derived from an EMBL/GenBank/DDBJ whole genome shotgun (WGS) entry which is preliminary data.</text>
</comment>
<dbReference type="InterPro" id="IPR005149">
    <property type="entry name" value="Tscrpt_reg_PadR_N"/>
</dbReference>
<proteinExistence type="predicted"/>
<dbReference type="OrthoDB" id="3186544at2"/>